<dbReference type="InterPro" id="IPR005379">
    <property type="entry name" value="FDM1-5/IDN2_XH"/>
</dbReference>
<organism evidence="2 3">
    <name type="scientific">Papaver atlanticum</name>
    <dbReference type="NCBI Taxonomy" id="357466"/>
    <lineage>
        <taxon>Eukaryota</taxon>
        <taxon>Viridiplantae</taxon>
        <taxon>Streptophyta</taxon>
        <taxon>Embryophyta</taxon>
        <taxon>Tracheophyta</taxon>
        <taxon>Spermatophyta</taxon>
        <taxon>Magnoliopsida</taxon>
        <taxon>Ranunculales</taxon>
        <taxon>Papaveraceae</taxon>
        <taxon>Papaveroideae</taxon>
        <taxon>Papaver</taxon>
    </lineage>
</organism>
<proteinExistence type="predicted"/>
<comment type="caution">
    <text evidence="2">The sequence shown here is derived from an EMBL/GenBank/DDBJ whole genome shotgun (WGS) entry which is preliminary data.</text>
</comment>
<reference evidence="2" key="1">
    <citation type="submission" date="2022-04" db="EMBL/GenBank/DDBJ databases">
        <title>A functionally conserved STORR gene fusion in Papaver species that diverged 16.8 million years ago.</title>
        <authorList>
            <person name="Catania T."/>
        </authorList>
    </citation>
    <scope>NUCLEOTIDE SEQUENCE</scope>
    <source>
        <strain evidence="2">S-188037</strain>
    </source>
</reference>
<evidence type="ECO:0000259" key="1">
    <source>
        <dbReference type="Pfam" id="PF03469"/>
    </source>
</evidence>
<evidence type="ECO:0000313" key="3">
    <source>
        <dbReference type="Proteomes" id="UP001202328"/>
    </source>
</evidence>
<sequence length="137" mass="15872">MVKAAVAVRATVLMGVNSAVALRTTLQRSLNRKNFKLRDQSWHPFKTIEVRGKKEEVIDEDDELLKCAKEEFGEEVYKAITTSAMELNEYNPNVREPVQEIWNFKERRRATTTEAISFVLKQLKSCRQLKASRRSAR</sequence>
<gene>
    <name evidence="2" type="ORF">MKW98_015796</name>
</gene>
<dbReference type="AlphaFoldDB" id="A0AAD4XDH6"/>
<keyword evidence="3" id="KW-1185">Reference proteome</keyword>
<dbReference type="PANTHER" id="PTHR21596:SF3">
    <property type="entry name" value="FACTOR OF DNA METHYLATION 1-RELATED"/>
    <property type="match status" value="1"/>
</dbReference>
<dbReference type="EMBL" id="JAJJMB010011856">
    <property type="protein sequence ID" value="KAI3897100.1"/>
    <property type="molecule type" value="Genomic_DNA"/>
</dbReference>
<name>A0AAD4XDH6_9MAGN</name>
<evidence type="ECO:0000313" key="2">
    <source>
        <dbReference type="EMBL" id="KAI3897100.1"/>
    </source>
</evidence>
<feature type="domain" description="Factor of DNA methylation 1-5/IDN2" evidence="1">
    <location>
        <begin position="36"/>
        <end position="126"/>
    </location>
</feature>
<dbReference type="PANTHER" id="PTHR21596">
    <property type="entry name" value="RIBONUCLEASE P SUBUNIT P38"/>
    <property type="match status" value="1"/>
</dbReference>
<dbReference type="Pfam" id="PF03469">
    <property type="entry name" value="XH"/>
    <property type="match status" value="1"/>
</dbReference>
<protein>
    <recommendedName>
        <fullName evidence="1">Factor of DNA methylation 1-5/IDN2 domain-containing protein</fullName>
    </recommendedName>
</protein>
<dbReference type="GO" id="GO:0080188">
    <property type="term" value="P:gene silencing by siRNA-directed DNA methylation"/>
    <property type="evidence" value="ECO:0007669"/>
    <property type="project" value="InterPro"/>
</dbReference>
<dbReference type="Proteomes" id="UP001202328">
    <property type="component" value="Unassembled WGS sequence"/>
</dbReference>
<dbReference type="InterPro" id="IPR045177">
    <property type="entry name" value="FDM1-5/IDN2"/>
</dbReference>
<accession>A0AAD4XDH6</accession>